<reference evidence="10" key="1">
    <citation type="submission" date="2016-10" db="EMBL/GenBank/DDBJ databases">
        <authorList>
            <person name="Varghese N."/>
            <person name="Submissions S."/>
        </authorList>
    </citation>
    <scope>NUCLEOTIDE SEQUENCE [LARGE SCALE GENOMIC DNA]</scope>
    <source>
        <strain evidence="10">ATCC 29999</strain>
    </source>
</reference>
<dbReference type="Proteomes" id="UP000183223">
    <property type="component" value="Unassembled WGS sequence"/>
</dbReference>
<dbReference type="PANTHER" id="PTHR30251">
    <property type="entry name" value="PILUS ASSEMBLY CHAPERONE"/>
    <property type="match status" value="1"/>
</dbReference>
<gene>
    <name evidence="9" type="ORF">SAMN02982990_01573</name>
</gene>
<evidence type="ECO:0000256" key="1">
    <source>
        <dbReference type="ARBA" id="ARBA00004418"/>
    </source>
</evidence>
<dbReference type="InterPro" id="IPR008962">
    <property type="entry name" value="PapD-like_sf"/>
</dbReference>
<evidence type="ECO:0000259" key="7">
    <source>
        <dbReference type="Pfam" id="PF00345"/>
    </source>
</evidence>
<dbReference type="InterPro" id="IPR036316">
    <property type="entry name" value="Pili_assmbl_chap_C_dom_sf"/>
</dbReference>
<organism evidence="9 10">
    <name type="scientific">Photorhabdus luminescens</name>
    <name type="common">Xenorhabdus luminescens</name>
    <dbReference type="NCBI Taxonomy" id="29488"/>
    <lineage>
        <taxon>Bacteria</taxon>
        <taxon>Pseudomonadati</taxon>
        <taxon>Pseudomonadota</taxon>
        <taxon>Gammaproteobacteria</taxon>
        <taxon>Enterobacterales</taxon>
        <taxon>Morganellaceae</taxon>
        <taxon>Photorhabdus</taxon>
    </lineage>
</organism>
<feature type="chain" id="PRO_5010204970" evidence="6">
    <location>
        <begin position="29"/>
        <end position="249"/>
    </location>
</feature>
<dbReference type="EMBL" id="FMWJ01000005">
    <property type="protein sequence ID" value="SCZ60284.1"/>
    <property type="molecule type" value="Genomic_DNA"/>
</dbReference>
<evidence type="ECO:0000256" key="5">
    <source>
        <dbReference type="ARBA" id="ARBA00023186"/>
    </source>
</evidence>
<keyword evidence="10" id="KW-1185">Reference proteome</keyword>
<feature type="domain" description="Pili assembly chaperone C-terminal" evidence="8">
    <location>
        <begin position="181"/>
        <end position="240"/>
    </location>
</feature>
<accession>A0A1G5QEP9</accession>
<feature type="domain" description="Pili assembly chaperone N-terminal" evidence="7">
    <location>
        <begin position="32"/>
        <end position="159"/>
    </location>
</feature>
<comment type="similarity">
    <text evidence="2">Belongs to the periplasmic pilus chaperone family.</text>
</comment>
<dbReference type="STRING" id="29488.KS18_20465"/>
<dbReference type="Gene3D" id="2.60.40.10">
    <property type="entry name" value="Immunoglobulins"/>
    <property type="match status" value="2"/>
</dbReference>
<dbReference type="PANTHER" id="PTHR30251:SF2">
    <property type="entry name" value="FIMBRIAL CHAPERONE YADV-RELATED"/>
    <property type="match status" value="1"/>
</dbReference>
<dbReference type="InterPro" id="IPR016147">
    <property type="entry name" value="Pili_assmbl_chaperone_N"/>
</dbReference>
<evidence type="ECO:0000313" key="9">
    <source>
        <dbReference type="EMBL" id="SCZ60284.1"/>
    </source>
</evidence>
<dbReference type="Pfam" id="PF02753">
    <property type="entry name" value="PapD_C"/>
    <property type="match status" value="1"/>
</dbReference>
<proteinExistence type="inferred from homology"/>
<evidence type="ECO:0000259" key="8">
    <source>
        <dbReference type="Pfam" id="PF02753"/>
    </source>
</evidence>
<dbReference type="GeneID" id="45656937"/>
<dbReference type="Pfam" id="PF00345">
    <property type="entry name" value="PapD_N"/>
    <property type="match status" value="1"/>
</dbReference>
<dbReference type="InterPro" id="IPR013783">
    <property type="entry name" value="Ig-like_fold"/>
</dbReference>
<dbReference type="GO" id="GO:0030288">
    <property type="term" value="C:outer membrane-bounded periplasmic space"/>
    <property type="evidence" value="ECO:0007669"/>
    <property type="project" value="InterPro"/>
</dbReference>
<dbReference type="InterPro" id="IPR001829">
    <property type="entry name" value="Pili_assmbl_chaperone_bac"/>
</dbReference>
<evidence type="ECO:0000256" key="2">
    <source>
        <dbReference type="ARBA" id="ARBA00007399"/>
    </source>
</evidence>
<dbReference type="RefSeq" id="WP_049584034.1">
    <property type="nucleotide sequence ID" value="NZ_CAWQXX010000046.1"/>
</dbReference>
<feature type="signal peptide" evidence="6">
    <location>
        <begin position="1"/>
        <end position="28"/>
    </location>
</feature>
<dbReference type="SUPFAM" id="SSF49354">
    <property type="entry name" value="PapD-like"/>
    <property type="match status" value="1"/>
</dbReference>
<dbReference type="PRINTS" id="PR00969">
    <property type="entry name" value="CHAPERONPILI"/>
</dbReference>
<comment type="subcellular location">
    <subcellularLocation>
        <location evidence="1">Periplasm</location>
    </subcellularLocation>
</comment>
<dbReference type="InterPro" id="IPR050643">
    <property type="entry name" value="Periplasmic_pilus_chap"/>
</dbReference>
<dbReference type="OrthoDB" id="9131059at2"/>
<evidence type="ECO:0000313" key="10">
    <source>
        <dbReference type="Proteomes" id="UP000183223"/>
    </source>
</evidence>
<keyword evidence="3 6" id="KW-0732">Signal</keyword>
<keyword evidence="5" id="KW-0143">Chaperone</keyword>
<dbReference type="SUPFAM" id="SSF49584">
    <property type="entry name" value="Periplasmic chaperone C-domain"/>
    <property type="match status" value="1"/>
</dbReference>
<dbReference type="GO" id="GO:0071555">
    <property type="term" value="P:cell wall organization"/>
    <property type="evidence" value="ECO:0007669"/>
    <property type="project" value="InterPro"/>
</dbReference>
<dbReference type="InterPro" id="IPR016148">
    <property type="entry name" value="Pili_assmbl_chaperone_C"/>
</dbReference>
<name>A0A1G5QEP9_PHOLU</name>
<evidence type="ECO:0000256" key="4">
    <source>
        <dbReference type="ARBA" id="ARBA00022764"/>
    </source>
</evidence>
<evidence type="ECO:0000256" key="6">
    <source>
        <dbReference type="SAM" id="SignalP"/>
    </source>
</evidence>
<evidence type="ECO:0000256" key="3">
    <source>
        <dbReference type="ARBA" id="ARBA00022729"/>
    </source>
</evidence>
<protein>
    <submittedName>
        <fullName evidence="9">Fimbrial chaperone protein</fullName>
    </submittedName>
</protein>
<keyword evidence="4" id="KW-0574">Periplasm</keyword>
<sequence length="249" mass="27081">MINKLRLPNIIVKSLVLGAFLFASQSQAEGGFGINATRIIFSQDKAEATTVSVRNTTTNIPYLVTTKITRTVDGKGKAPFYVSPPLFRLEPKGTNVLRILGDTSKLPTDRESVFYFNASAIPGSSSPSPSRRFESAKIGGGIAYAIGNTIKLFYRPTGLVGTPEQAYKALRFTHAPDGIQVSNNSPYHISFTQIKVDGVPVKFSESHPQMLAPFSSHVYPAQNNQNKKKVEWAVISDLGGGENFNGEIQ</sequence>
<dbReference type="AlphaFoldDB" id="A0A1G5QEP9"/>